<dbReference type="InParanoid" id="A0A401GCD2"/>
<dbReference type="Proteomes" id="UP000287166">
    <property type="component" value="Unassembled WGS sequence"/>
</dbReference>
<reference evidence="2 3" key="1">
    <citation type="journal article" date="2018" name="Sci. Rep.">
        <title>Genome sequence of the cauliflower mushroom Sparassis crispa (Hanabiratake) and its association with beneficial usage.</title>
        <authorList>
            <person name="Kiyama R."/>
            <person name="Furutani Y."/>
            <person name="Kawaguchi K."/>
            <person name="Nakanishi T."/>
        </authorList>
    </citation>
    <scope>NUCLEOTIDE SEQUENCE [LARGE SCALE GENOMIC DNA]</scope>
</reference>
<feature type="transmembrane region" description="Helical" evidence="1">
    <location>
        <begin position="12"/>
        <end position="36"/>
    </location>
</feature>
<sequence>MDHRRHQIAALGAAYIEHVSVSVSVCLFVFTMSTVLPMSTSREETTEEEQFGTTKRSPLYSGISKPVPFRLATGQTSKTPHLRLHSQLLRL</sequence>
<gene>
    <name evidence="2" type="ORF">SCP_0210210</name>
</gene>
<evidence type="ECO:0000256" key="1">
    <source>
        <dbReference type="SAM" id="Phobius"/>
    </source>
</evidence>
<keyword evidence="3" id="KW-1185">Reference proteome</keyword>
<evidence type="ECO:0000313" key="3">
    <source>
        <dbReference type="Proteomes" id="UP000287166"/>
    </source>
</evidence>
<organism evidence="2 3">
    <name type="scientific">Sparassis crispa</name>
    <dbReference type="NCBI Taxonomy" id="139825"/>
    <lineage>
        <taxon>Eukaryota</taxon>
        <taxon>Fungi</taxon>
        <taxon>Dikarya</taxon>
        <taxon>Basidiomycota</taxon>
        <taxon>Agaricomycotina</taxon>
        <taxon>Agaricomycetes</taxon>
        <taxon>Polyporales</taxon>
        <taxon>Sparassidaceae</taxon>
        <taxon>Sparassis</taxon>
    </lineage>
</organism>
<protein>
    <submittedName>
        <fullName evidence="2">Uncharacterized protein</fullName>
    </submittedName>
</protein>
<evidence type="ECO:0000313" key="2">
    <source>
        <dbReference type="EMBL" id="GBE79820.1"/>
    </source>
</evidence>
<dbReference type="RefSeq" id="XP_027610733.1">
    <property type="nucleotide sequence ID" value="XM_027754932.1"/>
</dbReference>
<name>A0A401GCD2_9APHY</name>
<keyword evidence="1" id="KW-0472">Membrane</keyword>
<accession>A0A401GCD2</accession>
<dbReference type="EMBL" id="BFAD01000002">
    <property type="protein sequence ID" value="GBE79820.1"/>
    <property type="molecule type" value="Genomic_DNA"/>
</dbReference>
<comment type="caution">
    <text evidence="2">The sequence shown here is derived from an EMBL/GenBank/DDBJ whole genome shotgun (WGS) entry which is preliminary data.</text>
</comment>
<dbReference type="GeneID" id="38776737"/>
<dbReference type="AlphaFoldDB" id="A0A401GCD2"/>
<keyword evidence="1" id="KW-1133">Transmembrane helix</keyword>
<keyword evidence="1" id="KW-0812">Transmembrane</keyword>
<proteinExistence type="predicted"/>